<dbReference type="Gene3D" id="3.40.630.30">
    <property type="match status" value="1"/>
</dbReference>
<protein>
    <submittedName>
        <fullName evidence="4">GNAT family N-acetyltransferase</fullName>
    </submittedName>
</protein>
<dbReference type="RefSeq" id="WP_335422120.1">
    <property type="nucleotide sequence ID" value="NZ_JBALHR010000004.1"/>
</dbReference>
<keyword evidence="2" id="KW-0012">Acyltransferase</keyword>
<dbReference type="Proteomes" id="UP001431963">
    <property type="component" value="Unassembled WGS sequence"/>
</dbReference>
<dbReference type="SUPFAM" id="SSF55729">
    <property type="entry name" value="Acyl-CoA N-acyltransferases (Nat)"/>
    <property type="match status" value="1"/>
</dbReference>
<dbReference type="PANTHER" id="PTHR43877">
    <property type="entry name" value="AMINOALKYLPHOSPHONATE N-ACETYLTRANSFERASE-RELATED-RELATED"/>
    <property type="match status" value="1"/>
</dbReference>
<keyword evidence="1" id="KW-0808">Transferase</keyword>
<gene>
    <name evidence="4" type="ORF">V6590_09085</name>
</gene>
<dbReference type="InterPro" id="IPR016181">
    <property type="entry name" value="Acyl_CoA_acyltransferase"/>
</dbReference>
<feature type="domain" description="N-acetyltransferase" evidence="3">
    <location>
        <begin position="4"/>
        <end position="154"/>
    </location>
</feature>
<proteinExistence type="predicted"/>
<evidence type="ECO:0000313" key="5">
    <source>
        <dbReference type="Proteomes" id="UP001431963"/>
    </source>
</evidence>
<accession>A0ABU8BUC7</accession>
<dbReference type="InterPro" id="IPR000182">
    <property type="entry name" value="GNAT_dom"/>
</dbReference>
<keyword evidence="5" id="KW-1185">Reference proteome</keyword>
<evidence type="ECO:0000313" key="4">
    <source>
        <dbReference type="EMBL" id="MEH7828305.1"/>
    </source>
</evidence>
<dbReference type="CDD" id="cd04301">
    <property type="entry name" value="NAT_SF"/>
    <property type="match status" value="1"/>
</dbReference>
<reference evidence="4" key="1">
    <citation type="submission" date="2024-02" db="EMBL/GenBank/DDBJ databases">
        <title>Genome sequences of strain Gemmobacter sp. JM10B15.</title>
        <authorList>
            <person name="Zhang M."/>
        </authorList>
    </citation>
    <scope>NUCLEOTIDE SEQUENCE</scope>
    <source>
        <strain evidence="4">JM10B15</strain>
    </source>
</reference>
<evidence type="ECO:0000259" key="3">
    <source>
        <dbReference type="PROSITE" id="PS51186"/>
    </source>
</evidence>
<evidence type="ECO:0000256" key="1">
    <source>
        <dbReference type="ARBA" id="ARBA00022679"/>
    </source>
</evidence>
<organism evidence="4 5">
    <name type="scientific">Gemmobacter denitrificans</name>
    <dbReference type="NCBI Taxonomy" id="3123040"/>
    <lineage>
        <taxon>Bacteria</taxon>
        <taxon>Pseudomonadati</taxon>
        <taxon>Pseudomonadota</taxon>
        <taxon>Alphaproteobacteria</taxon>
        <taxon>Rhodobacterales</taxon>
        <taxon>Paracoccaceae</taxon>
        <taxon>Gemmobacter</taxon>
    </lineage>
</organism>
<dbReference type="PROSITE" id="PS51186">
    <property type="entry name" value="GNAT"/>
    <property type="match status" value="1"/>
</dbReference>
<evidence type="ECO:0000256" key="2">
    <source>
        <dbReference type="ARBA" id="ARBA00023315"/>
    </source>
</evidence>
<comment type="caution">
    <text evidence="4">The sequence shown here is derived from an EMBL/GenBank/DDBJ whole genome shotgun (WGS) entry which is preliminary data.</text>
</comment>
<dbReference type="InterPro" id="IPR050832">
    <property type="entry name" value="Bact_Acetyltransf"/>
</dbReference>
<name>A0ABU8BUC7_9RHOB</name>
<dbReference type="Pfam" id="PF00583">
    <property type="entry name" value="Acetyltransf_1"/>
    <property type="match status" value="1"/>
</dbReference>
<sequence>MTPPHIHLAEPHDLPEVHRMLIALAAHHGDTATIPPAELARLALHHPDMRLLVASLPDSPAPHPVGYALLRGWQNMVTGQMAYVLDHLFVQPPFRRQGVARALVEAARACALQEGRSGLTIPTHPANAMAQTAYRAMGLAELPPAGPRFAVSLA</sequence>
<dbReference type="EMBL" id="JBALHR010000004">
    <property type="protein sequence ID" value="MEH7828305.1"/>
    <property type="molecule type" value="Genomic_DNA"/>
</dbReference>